<dbReference type="EMBL" id="CM055110">
    <property type="protein sequence ID" value="KAJ7521104.1"/>
    <property type="molecule type" value="Genomic_DNA"/>
</dbReference>
<comment type="caution">
    <text evidence="1">The sequence shown here is derived from an EMBL/GenBank/DDBJ whole genome shotgun (WGS) entry which is preliminary data.</text>
</comment>
<proteinExistence type="predicted"/>
<reference evidence="2" key="1">
    <citation type="journal article" date="2024" name="Proc. Natl. Acad. Sci. U.S.A.">
        <title>Extraordinary preservation of gene collinearity over three hundred million years revealed in homosporous lycophytes.</title>
        <authorList>
            <person name="Li C."/>
            <person name="Wickell D."/>
            <person name="Kuo L.Y."/>
            <person name="Chen X."/>
            <person name="Nie B."/>
            <person name="Liao X."/>
            <person name="Peng D."/>
            <person name="Ji J."/>
            <person name="Jenkins J."/>
            <person name="Williams M."/>
            <person name="Shu S."/>
            <person name="Plott C."/>
            <person name="Barry K."/>
            <person name="Rajasekar S."/>
            <person name="Grimwood J."/>
            <person name="Han X."/>
            <person name="Sun S."/>
            <person name="Hou Z."/>
            <person name="He W."/>
            <person name="Dai G."/>
            <person name="Sun C."/>
            <person name="Schmutz J."/>
            <person name="Leebens-Mack J.H."/>
            <person name="Li F.W."/>
            <person name="Wang L."/>
        </authorList>
    </citation>
    <scope>NUCLEOTIDE SEQUENCE [LARGE SCALE GENOMIC DNA]</scope>
    <source>
        <strain evidence="2">cv. PW_Plant_1</strain>
    </source>
</reference>
<dbReference type="Proteomes" id="UP001162992">
    <property type="component" value="Chromosome 19"/>
</dbReference>
<evidence type="ECO:0000313" key="1">
    <source>
        <dbReference type="EMBL" id="KAJ7521104.1"/>
    </source>
</evidence>
<accession>A0ACC2AU95</accession>
<protein>
    <submittedName>
        <fullName evidence="1">Uncharacterized protein</fullName>
    </submittedName>
</protein>
<name>A0ACC2AU95_DIPCM</name>
<evidence type="ECO:0000313" key="2">
    <source>
        <dbReference type="Proteomes" id="UP001162992"/>
    </source>
</evidence>
<sequence length="119" mass="12695">MYDFCFTYPYGVVVLVGGVVGYSKKGSVTSLAGGVGAGLLLILAGHLSLNAYNKGQKSYLAMFLQTGISIALTVVMSLRYQHTAKFMPAGLVAALSGFMTLFYLYKLATNGNHIRKKTG</sequence>
<organism evidence="1 2">
    <name type="scientific">Diphasiastrum complanatum</name>
    <name type="common">Issler's clubmoss</name>
    <name type="synonym">Lycopodium complanatum</name>
    <dbReference type="NCBI Taxonomy" id="34168"/>
    <lineage>
        <taxon>Eukaryota</taxon>
        <taxon>Viridiplantae</taxon>
        <taxon>Streptophyta</taxon>
        <taxon>Embryophyta</taxon>
        <taxon>Tracheophyta</taxon>
        <taxon>Lycopodiopsida</taxon>
        <taxon>Lycopodiales</taxon>
        <taxon>Lycopodiaceae</taxon>
        <taxon>Lycopodioideae</taxon>
        <taxon>Diphasiastrum</taxon>
    </lineage>
</organism>
<gene>
    <name evidence="1" type="ORF">O6H91_19G038100</name>
</gene>
<keyword evidence="2" id="KW-1185">Reference proteome</keyword>